<evidence type="ECO:0000313" key="11">
    <source>
        <dbReference type="Proteomes" id="UP000050794"/>
    </source>
</evidence>
<keyword evidence="4" id="KW-0378">Hydrolase</keyword>
<evidence type="ECO:0000259" key="9">
    <source>
        <dbReference type="SMART" id="SM00156"/>
    </source>
</evidence>
<keyword evidence="6" id="KW-0464">Manganese</keyword>
<reference evidence="10 11" key="2">
    <citation type="submission" date="2018-11" db="EMBL/GenBank/DDBJ databases">
        <authorList>
            <consortium name="Pathogen Informatics"/>
        </authorList>
    </citation>
    <scope>NUCLEOTIDE SEQUENCE [LARGE SCALE GENOMIC DNA]</scope>
</reference>
<evidence type="ECO:0000256" key="4">
    <source>
        <dbReference type="ARBA" id="ARBA00022801"/>
    </source>
</evidence>
<dbReference type="GO" id="GO:0046872">
    <property type="term" value="F:metal ion binding"/>
    <property type="evidence" value="ECO:0007669"/>
    <property type="project" value="UniProtKB-KW"/>
</dbReference>
<comment type="catalytic activity">
    <reaction evidence="8">
        <text>O-phospho-L-threonyl-[protein] + H2O = L-threonyl-[protein] + phosphate</text>
        <dbReference type="Rhea" id="RHEA:47004"/>
        <dbReference type="Rhea" id="RHEA-COMP:11060"/>
        <dbReference type="Rhea" id="RHEA-COMP:11605"/>
        <dbReference type="ChEBI" id="CHEBI:15377"/>
        <dbReference type="ChEBI" id="CHEBI:30013"/>
        <dbReference type="ChEBI" id="CHEBI:43474"/>
        <dbReference type="ChEBI" id="CHEBI:61977"/>
        <dbReference type="EC" id="3.1.3.16"/>
    </reaction>
</comment>
<dbReference type="PRINTS" id="PR00114">
    <property type="entry name" value="STPHPHTASE"/>
</dbReference>
<dbReference type="InterPro" id="IPR029052">
    <property type="entry name" value="Metallo-depent_PP-like"/>
</dbReference>
<evidence type="ECO:0000256" key="6">
    <source>
        <dbReference type="ARBA" id="ARBA00023211"/>
    </source>
</evidence>
<dbReference type="PANTHER" id="PTHR11668:SF300">
    <property type="entry name" value="SERINE_THREONINE-PROTEIN PHOSPHATASE"/>
    <property type="match status" value="1"/>
</dbReference>
<feature type="domain" description="Serine/threonine specific protein phosphatases" evidence="9">
    <location>
        <begin position="2"/>
        <end position="156"/>
    </location>
</feature>
<evidence type="ECO:0000256" key="8">
    <source>
        <dbReference type="ARBA" id="ARBA00048336"/>
    </source>
</evidence>
<evidence type="ECO:0000256" key="5">
    <source>
        <dbReference type="ARBA" id="ARBA00022912"/>
    </source>
</evidence>
<protein>
    <recommendedName>
        <fullName evidence="2">protein-serine/threonine phosphatase</fullName>
        <ecNumber evidence="2">3.1.3.16</ecNumber>
    </recommendedName>
</protein>
<dbReference type="GO" id="GO:0005737">
    <property type="term" value="C:cytoplasm"/>
    <property type="evidence" value="ECO:0007669"/>
    <property type="project" value="TreeGrafter"/>
</dbReference>
<comment type="catalytic activity">
    <reaction evidence="7">
        <text>O-phospho-L-seryl-[protein] + H2O = L-seryl-[protein] + phosphate</text>
        <dbReference type="Rhea" id="RHEA:20629"/>
        <dbReference type="Rhea" id="RHEA-COMP:9863"/>
        <dbReference type="Rhea" id="RHEA-COMP:11604"/>
        <dbReference type="ChEBI" id="CHEBI:15377"/>
        <dbReference type="ChEBI" id="CHEBI:29999"/>
        <dbReference type="ChEBI" id="CHEBI:43474"/>
        <dbReference type="ChEBI" id="CHEBI:83421"/>
        <dbReference type="EC" id="3.1.3.16"/>
    </reaction>
</comment>
<dbReference type="SMART" id="SM00156">
    <property type="entry name" value="PP2Ac"/>
    <property type="match status" value="1"/>
</dbReference>
<keyword evidence="3" id="KW-0479">Metal-binding</keyword>
<evidence type="ECO:0000256" key="1">
    <source>
        <dbReference type="ARBA" id="ARBA00001936"/>
    </source>
</evidence>
<dbReference type="InterPro" id="IPR006186">
    <property type="entry name" value="Ser/Thr-sp_prot-phosphatase"/>
</dbReference>
<organism evidence="11 12">
    <name type="scientific">Toxocara canis</name>
    <name type="common">Canine roundworm</name>
    <dbReference type="NCBI Taxonomy" id="6265"/>
    <lineage>
        <taxon>Eukaryota</taxon>
        <taxon>Metazoa</taxon>
        <taxon>Ecdysozoa</taxon>
        <taxon>Nematoda</taxon>
        <taxon>Chromadorea</taxon>
        <taxon>Rhabditida</taxon>
        <taxon>Spirurina</taxon>
        <taxon>Ascaridomorpha</taxon>
        <taxon>Ascaridoidea</taxon>
        <taxon>Toxocaridae</taxon>
        <taxon>Toxocara</taxon>
    </lineage>
</organism>
<dbReference type="EMBL" id="UYWY01002647">
    <property type="protein sequence ID" value="VDM28267.1"/>
    <property type="molecule type" value="Genomic_DNA"/>
</dbReference>
<dbReference type="PANTHER" id="PTHR11668">
    <property type="entry name" value="SERINE/THREONINE PROTEIN PHOSPHATASE"/>
    <property type="match status" value="1"/>
</dbReference>
<accession>A0A183U239</accession>
<evidence type="ECO:0000256" key="3">
    <source>
        <dbReference type="ARBA" id="ARBA00022723"/>
    </source>
</evidence>
<evidence type="ECO:0000256" key="7">
    <source>
        <dbReference type="ARBA" id="ARBA00047761"/>
    </source>
</evidence>
<sequence>MQHSESGIWFLRRVCSQIQFTTPLADPDVFEVMPFTGCVGDLILCMHGGISTLLKEFQQVAYMYNIRSLLLARLYITGCAPDPRGASYGFGENVFTQTCSRLILGMVARAHRVDQHGYEFFGNRRLVTIFFAPHYYGTGFVLVPFVPAVIRLRRTLSVTMESKLVLKVHSRTGIILRPATGPSHSGRFRTVRNKSEKLTVEANRSTASSIHDPFLIIALSLHDPFLVIS</sequence>
<dbReference type="Proteomes" id="UP000050794">
    <property type="component" value="Unassembled WGS sequence"/>
</dbReference>
<dbReference type="WBParaSite" id="TCNE_0000255901-mRNA-1">
    <property type="protein sequence ID" value="TCNE_0000255901-mRNA-1"/>
    <property type="gene ID" value="TCNE_0000255901"/>
</dbReference>
<dbReference type="AlphaFoldDB" id="A0A183U239"/>
<comment type="cofactor">
    <cofactor evidence="1">
        <name>Mn(2+)</name>
        <dbReference type="ChEBI" id="CHEBI:29035"/>
    </cofactor>
</comment>
<dbReference type="SUPFAM" id="SSF56300">
    <property type="entry name" value="Metallo-dependent phosphatases"/>
    <property type="match status" value="1"/>
</dbReference>
<evidence type="ECO:0000313" key="10">
    <source>
        <dbReference type="EMBL" id="VDM28267.1"/>
    </source>
</evidence>
<evidence type="ECO:0000256" key="2">
    <source>
        <dbReference type="ARBA" id="ARBA00013081"/>
    </source>
</evidence>
<keyword evidence="5" id="KW-0904">Protein phosphatase</keyword>
<evidence type="ECO:0000313" key="12">
    <source>
        <dbReference type="WBParaSite" id="TCNE_0000255901-mRNA-1"/>
    </source>
</evidence>
<dbReference type="InterPro" id="IPR050341">
    <property type="entry name" value="PP1_catalytic_subunit"/>
</dbReference>
<proteinExistence type="predicted"/>
<gene>
    <name evidence="10" type="ORF">TCNE_LOCUS2559</name>
</gene>
<dbReference type="EC" id="3.1.3.16" evidence="2"/>
<name>A0A183U239_TOXCA</name>
<dbReference type="GO" id="GO:0005634">
    <property type="term" value="C:nucleus"/>
    <property type="evidence" value="ECO:0007669"/>
    <property type="project" value="TreeGrafter"/>
</dbReference>
<reference evidence="12" key="1">
    <citation type="submission" date="2016-06" db="UniProtKB">
        <authorList>
            <consortium name="WormBaseParasite"/>
        </authorList>
    </citation>
    <scope>IDENTIFICATION</scope>
</reference>
<dbReference type="GO" id="GO:0004722">
    <property type="term" value="F:protein serine/threonine phosphatase activity"/>
    <property type="evidence" value="ECO:0007669"/>
    <property type="project" value="UniProtKB-EC"/>
</dbReference>
<dbReference type="Gene3D" id="3.60.21.10">
    <property type="match status" value="1"/>
</dbReference>
<keyword evidence="11" id="KW-1185">Reference proteome</keyword>